<feature type="binding site" evidence="9">
    <location>
        <position position="83"/>
    </location>
    <ligand>
        <name>[4Fe-4S] cluster</name>
        <dbReference type="ChEBI" id="CHEBI:49883"/>
    </ligand>
</feature>
<keyword evidence="4 9" id="KW-0808">Transferase</keyword>
<dbReference type="Gene3D" id="2.40.50.1070">
    <property type="match status" value="1"/>
</dbReference>
<keyword evidence="3 9" id="KW-0489">Methyltransferase</keyword>
<dbReference type="GO" id="GO:0070041">
    <property type="term" value="F:rRNA (uridine-C5-)-methyltransferase activity"/>
    <property type="evidence" value="ECO:0007669"/>
    <property type="project" value="UniProtKB-UniRule"/>
</dbReference>
<proteinExistence type="inferred from homology"/>
<dbReference type="SUPFAM" id="SSF50249">
    <property type="entry name" value="Nucleic acid-binding proteins"/>
    <property type="match status" value="1"/>
</dbReference>
<sequence>MSKGKAIRNAAPERMEISALDAEGFGVARVEGKVIFVDGALAGERVWARRTESSSRFDRAEVLTVERASAQRVTPPCPYFGLCGGCTLQHLEPGAQVAVKQRQLEENLWRIGKVRPERILPPIFGPSLGYRSKARLSVRAPKSRGALVGFRERRSSYVADMGYCLTLDPRVAHLLLPLRALVAKLGEPQGIPQIEVASTPEVVALVFRHLLPLSSQDVALLRDFAQQHGVQLWLQSGGPATIHCVWPPEPPPLRYRLPEFNVSLRFDPLVFTQVNQPVNQILVRRAMALLQPRAGERILDLFCGLGNFTLPIARLGAEVLGVEGDARLVALAGENAQSNGLQALARFAVADLTRIGPEDLSAWGRVDKMLIDPPRSGAMEVLRALGGMRPERIVYVSCNPATLARDAEYLVHERGYRLVAAGVVNMFPHTAHVESIALFQR</sequence>
<feature type="binding site" evidence="9">
    <location>
        <position position="77"/>
    </location>
    <ligand>
        <name>[4Fe-4S] cluster</name>
        <dbReference type="ChEBI" id="CHEBI:49883"/>
    </ligand>
</feature>
<dbReference type="PROSITE" id="PS01230">
    <property type="entry name" value="TRMA_1"/>
    <property type="match status" value="1"/>
</dbReference>
<evidence type="ECO:0000256" key="2">
    <source>
        <dbReference type="ARBA" id="ARBA00022552"/>
    </source>
</evidence>
<evidence type="ECO:0000256" key="7">
    <source>
        <dbReference type="ARBA" id="ARBA00023004"/>
    </source>
</evidence>
<dbReference type="PROSITE" id="PS01231">
    <property type="entry name" value="TRMA_2"/>
    <property type="match status" value="1"/>
</dbReference>
<dbReference type="InterPro" id="IPR002792">
    <property type="entry name" value="TRAM_dom"/>
</dbReference>
<name>A0A3M8QPC2_9PROT</name>
<dbReference type="Gene3D" id="2.40.50.140">
    <property type="entry name" value="Nucleic acid-binding proteins"/>
    <property type="match status" value="1"/>
</dbReference>
<evidence type="ECO:0000256" key="4">
    <source>
        <dbReference type="ARBA" id="ARBA00022679"/>
    </source>
</evidence>
<dbReference type="GO" id="GO:0051539">
    <property type="term" value="F:4 iron, 4 sulfur cluster binding"/>
    <property type="evidence" value="ECO:0007669"/>
    <property type="project" value="UniProtKB-KW"/>
</dbReference>
<dbReference type="InterPro" id="IPR030390">
    <property type="entry name" value="MeTrfase_TrmA_AS"/>
</dbReference>
<dbReference type="InterPro" id="IPR029063">
    <property type="entry name" value="SAM-dependent_MTases_sf"/>
</dbReference>
<evidence type="ECO:0000256" key="11">
    <source>
        <dbReference type="PROSITE-ProRule" id="PRU10015"/>
    </source>
</evidence>
<evidence type="ECO:0000256" key="6">
    <source>
        <dbReference type="ARBA" id="ARBA00022723"/>
    </source>
</evidence>
<accession>A0A3M8QPC2</accession>
<dbReference type="EMBL" id="RIZI01000192">
    <property type="protein sequence ID" value="RNF58085.1"/>
    <property type="molecule type" value="Genomic_DNA"/>
</dbReference>
<dbReference type="InterPro" id="IPR010280">
    <property type="entry name" value="U5_MeTrfase_fam"/>
</dbReference>
<comment type="function">
    <text evidence="9">Catalyzes the formation of 5-methyl-uridine at position 1939 (m5U1939) in 23S rRNA.</text>
</comment>
<evidence type="ECO:0000256" key="1">
    <source>
        <dbReference type="ARBA" id="ARBA00022485"/>
    </source>
</evidence>
<dbReference type="RefSeq" id="WP_123105770.1">
    <property type="nucleotide sequence ID" value="NZ_CP127527.1"/>
</dbReference>
<dbReference type="CDD" id="cd02440">
    <property type="entry name" value="AdoMet_MTases"/>
    <property type="match status" value="1"/>
</dbReference>
<dbReference type="InterPro" id="IPR001566">
    <property type="entry name" value="23S_rRNA_MeTrfase_RlmD"/>
</dbReference>
<evidence type="ECO:0000256" key="3">
    <source>
        <dbReference type="ARBA" id="ARBA00022603"/>
    </source>
</evidence>
<dbReference type="OrthoDB" id="5298659at2"/>
<feature type="binding site" evidence="9 10">
    <location>
        <position position="372"/>
    </location>
    <ligand>
        <name>S-adenosyl-L-methionine</name>
        <dbReference type="ChEBI" id="CHEBI:59789"/>
    </ligand>
</feature>
<evidence type="ECO:0000256" key="8">
    <source>
        <dbReference type="ARBA" id="ARBA00023014"/>
    </source>
</evidence>
<dbReference type="PROSITE" id="PS51687">
    <property type="entry name" value="SAM_MT_RNA_M5U"/>
    <property type="match status" value="1"/>
</dbReference>
<evidence type="ECO:0000259" key="12">
    <source>
        <dbReference type="PROSITE" id="PS50926"/>
    </source>
</evidence>
<keyword evidence="5 9" id="KW-0949">S-adenosyl-L-methionine</keyword>
<dbReference type="GO" id="GO:0070475">
    <property type="term" value="P:rRNA base methylation"/>
    <property type="evidence" value="ECO:0007669"/>
    <property type="project" value="TreeGrafter"/>
</dbReference>
<dbReference type="PANTHER" id="PTHR11061:SF49">
    <property type="entry name" value="23S RRNA (URACIL(1939)-C(5))-METHYLTRANSFERASE RLMD"/>
    <property type="match status" value="1"/>
</dbReference>
<feature type="domain" description="TRAM" evidence="12">
    <location>
        <begin position="1"/>
        <end position="64"/>
    </location>
</feature>
<keyword evidence="2 9" id="KW-0698">rRNA processing</keyword>
<feature type="binding site" evidence="9">
    <location>
        <position position="351"/>
    </location>
    <ligand>
        <name>S-adenosyl-L-methionine</name>
        <dbReference type="ChEBI" id="CHEBI:59789"/>
    </ligand>
</feature>
<dbReference type="EC" id="2.1.1.190" evidence="9"/>
<feature type="binding site" evidence="9">
    <location>
        <position position="86"/>
    </location>
    <ligand>
        <name>[4Fe-4S] cluster</name>
        <dbReference type="ChEBI" id="CHEBI:49883"/>
    </ligand>
</feature>
<evidence type="ECO:0000313" key="13">
    <source>
        <dbReference type="EMBL" id="RNF58085.1"/>
    </source>
</evidence>
<dbReference type="GO" id="GO:0003723">
    <property type="term" value="F:RNA binding"/>
    <property type="evidence" value="ECO:0007669"/>
    <property type="project" value="InterPro"/>
</dbReference>
<dbReference type="InterPro" id="IPR030391">
    <property type="entry name" value="MeTrfase_TrmA_CS"/>
</dbReference>
<keyword evidence="1 9" id="KW-0004">4Fe-4S</keyword>
<comment type="similarity">
    <text evidence="9">Belongs to the class I-like SAM-binding methyltransferase superfamily. RNA M5U methyltransferase family. RlmD subfamily.</text>
</comment>
<evidence type="ECO:0000256" key="9">
    <source>
        <dbReference type="HAMAP-Rule" id="MF_01010"/>
    </source>
</evidence>
<dbReference type="PROSITE" id="PS50926">
    <property type="entry name" value="TRAM"/>
    <property type="match status" value="1"/>
</dbReference>
<comment type="caution">
    <text evidence="13">The sequence shown here is derived from an EMBL/GenBank/DDBJ whole genome shotgun (WGS) entry which is preliminary data.</text>
</comment>
<dbReference type="PANTHER" id="PTHR11061">
    <property type="entry name" value="RNA M5U METHYLTRANSFERASE"/>
    <property type="match status" value="1"/>
</dbReference>
<reference evidence="13" key="1">
    <citation type="submission" date="2018-10" db="EMBL/GenBank/DDBJ databases">
        <title>Acidithiobacillus sulfuriphilus sp. nov.: an extremely acidophilic sulfur-oxidizing chemolithotroph isolated from a neutral pH environment.</title>
        <authorList>
            <person name="Falagan C."/>
            <person name="Moya-Beltran A."/>
            <person name="Quatrini R."/>
            <person name="Johnson D.B."/>
        </authorList>
    </citation>
    <scope>NUCLEOTIDE SEQUENCE [LARGE SCALE GENOMIC DNA]</scope>
    <source>
        <strain evidence="13">CJ-2</strain>
    </source>
</reference>
<evidence type="ECO:0000256" key="10">
    <source>
        <dbReference type="PROSITE-ProRule" id="PRU01024"/>
    </source>
</evidence>
<feature type="binding site" evidence="9 10">
    <location>
        <position position="323"/>
    </location>
    <ligand>
        <name>S-adenosyl-L-methionine</name>
        <dbReference type="ChEBI" id="CHEBI:59789"/>
    </ligand>
</feature>
<comment type="catalytic activity">
    <reaction evidence="9">
        <text>uridine(1939) in 23S rRNA + S-adenosyl-L-methionine = 5-methyluridine(1939) in 23S rRNA + S-adenosyl-L-homocysteine + H(+)</text>
        <dbReference type="Rhea" id="RHEA:42908"/>
        <dbReference type="Rhea" id="RHEA-COMP:10278"/>
        <dbReference type="Rhea" id="RHEA-COMP:10279"/>
        <dbReference type="ChEBI" id="CHEBI:15378"/>
        <dbReference type="ChEBI" id="CHEBI:57856"/>
        <dbReference type="ChEBI" id="CHEBI:59789"/>
        <dbReference type="ChEBI" id="CHEBI:65315"/>
        <dbReference type="ChEBI" id="CHEBI:74447"/>
        <dbReference type="EC" id="2.1.1.190"/>
    </reaction>
</comment>
<gene>
    <name evidence="9 13" type="primary">rlmD</name>
    <name evidence="13" type="ORF">EC580_13075</name>
</gene>
<keyword evidence="6 9" id="KW-0479">Metal-binding</keyword>
<keyword evidence="8 9" id="KW-0411">Iron-sulfur</keyword>
<dbReference type="Gene3D" id="3.40.50.150">
    <property type="entry name" value="Vaccinia Virus protein VP39"/>
    <property type="match status" value="1"/>
</dbReference>
<keyword evidence="7 9" id="KW-0408">Iron</keyword>
<organism evidence="13">
    <name type="scientific">Acidithiobacillus sulfuriphilus</name>
    <dbReference type="NCBI Taxonomy" id="1867749"/>
    <lineage>
        <taxon>Bacteria</taxon>
        <taxon>Pseudomonadati</taxon>
        <taxon>Pseudomonadota</taxon>
        <taxon>Acidithiobacillia</taxon>
        <taxon>Acidithiobacillales</taxon>
        <taxon>Acidithiobacillaceae</taxon>
        <taxon>Acidithiobacillus</taxon>
    </lineage>
</organism>
<evidence type="ECO:0000256" key="5">
    <source>
        <dbReference type="ARBA" id="ARBA00022691"/>
    </source>
</evidence>
<dbReference type="InterPro" id="IPR012340">
    <property type="entry name" value="NA-bd_OB-fold"/>
</dbReference>
<feature type="active site" evidence="11">
    <location>
        <position position="398"/>
    </location>
</feature>
<feature type="binding site" evidence="9 10">
    <location>
        <position position="273"/>
    </location>
    <ligand>
        <name>S-adenosyl-L-methionine</name>
        <dbReference type="ChEBI" id="CHEBI:59789"/>
    </ligand>
</feature>
<dbReference type="GO" id="GO:0005506">
    <property type="term" value="F:iron ion binding"/>
    <property type="evidence" value="ECO:0007669"/>
    <property type="project" value="UniProtKB-UniRule"/>
</dbReference>
<feature type="active site" description="Nucleophile" evidence="9 10">
    <location>
        <position position="398"/>
    </location>
</feature>
<feature type="binding site" evidence="9">
    <location>
        <position position="307"/>
    </location>
    <ligand>
        <name>S-adenosyl-L-methionine</name>
        <dbReference type="ChEBI" id="CHEBI:59789"/>
    </ligand>
</feature>
<feature type="binding site" evidence="9 10">
    <location>
        <position position="302"/>
    </location>
    <ligand>
        <name>S-adenosyl-L-methionine</name>
        <dbReference type="ChEBI" id="CHEBI:59789"/>
    </ligand>
</feature>
<dbReference type="HAMAP" id="MF_01010">
    <property type="entry name" value="23SrRNA_methyltr_RlmD"/>
    <property type="match status" value="1"/>
</dbReference>
<dbReference type="SUPFAM" id="SSF53335">
    <property type="entry name" value="S-adenosyl-L-methionine-dependent methyltransferases"/>
    <property type="match status" value="1"/>
</dbReference>
<dbReference type="NCBIfam" id="NF009639">
    <property type="entry name" value="PRK13168.1"/>
    <property type="match status" value="1"/>
</dbReference>
<protein>
    <recommendedName>
        <fullName evidence="9">23S rRNA (uracil(1939)-C(5))-methyltransferase RlmD</fullName>
        <ecNumber evidence="9">2.1.1.190</ecNumber>
    </recommendedName>
    <alternativeName>
        <fullName evidence="9">23S rRNA(m5U1939)-methyltransferase</fullName>
    </alternativeName>
</protein>
<feature type="binding site" evidence="9">
    <location>
        <position position="164"/>
    </location>
    <ligand>
        <name>[4Fe-4S] cluster</name>
        <dbReference type="ChEBI" id="CHEBI:49883"/>
    </ligand>
</feature>
<dbReference type="Pfam" id="PF05958">
    <property type="entry name" value="tRNA_U5-meth_tr"/>
    <property type="match status" value="1"/>
</dbReference>
<dbReference type="AlphaFoldDB" id="A0A3M8QPC2"/>
<dbReference type="Pfam" id="PF01938">
    <property type="entry name" value="TRAM"/>
    <property type="match status" value="1"/>
</dbReference>